<name>A0A2K3QXL8_ENTGA</name>
<dbReference type="InterPro" id="IPR009057">
    <property type="entry name" value="Homeodomain-like_sf"/>
</dbReference>
<dbReference type="GeneID" id="93225140"/>
<accession>A0A2K3QXL8</accession>
<dbReference type="SMART" id="SM00342">
    <property type="entry name" value="HTH_ARAC"/>
    <property type="match status" value="1"/>
</dbReference>
<sequence length="289" mass="34538">MRLDTENVDKVLIENDLVVMHKIDRIHFMDKPHFHDGFEIHFTLTNSTTYQIDERKFDADAGTVALFSSEELHRVSIDRSKLYERYFILFKPSFIEEFTTNFPFLLEIFSKQQKVDCIELTSDQSLKVTDLYEEMIRCDQERKEPFELLHLKLKLTELLILLNKIVYSDEKLHKPISYEHYQTISEIVSFLKEEYMNEMTLDELSERFFISKSTIIRAFKNALGMTPNQYLIYIRIMKSRELLEQGYSVKQVSEKIGYRDESSYIKKFKEIQAESPKQYQLKNLRAKRS</sequence>
<evidence type="ECO:0000313" key="5">
    <source>
        <dbReference type="EMBL" id="MBA0971516.1"/>
    </source>
</evidence>
<dbReference type="Pfam" id="PF12833">
    <property type="entry name" value="HTH_18"/>
    <property type="match status" value="1"/>
</dbReference>
<dbReference type="RefSeq" id="WP_081131975.1">
    <property type="nucleotide sequence ID" value="NZ_BSYC01000001.1"/>
</dbReference>
<reference evidence="6 10" key="3">
    <citation type="submission" date="2023-06" db="EMBL/GenBank/DDBJ databases">
        <title>Acute promotion of culturable opportunistic pathogens and persistent increase of antibiotic resistance following antibiotic exposure in mouse gut microbiota.</title>
        <authorList>
            <person name="Li L."/>
            <person name="Wang B."/>
            <person name="Sun Y."/>
            <person name="Wang M."/>
            <person name="Xu H."/>
        </authorList>
    </citation>
    <scope>NUCLEOTIDE SEQUENCE [LARGE SCALE GENOMIC DNA]</scope>
    <source>
        <strain evidence="6 10">CRI2_2</strain>
    </source>
</reference>
<dbReference type="Gene3D" id="2.60.120.280">
    <property type="entry name" value="Regulatory protein AraC"/>
    <property type="match status" value="1"/>
</dbReference>
<dbReference type="PANTHER" id="PTHR43280:SF34">
    <property type="entry name" value="ARAC-FAMILY TRANSCRIPTIONAL REGULATOR"/>
    <property type="match status" value="1"/>
</dbReference>
<evidence type="ECO:0000259" key="4">
    <source>
        <dbReference type="PROSITE" id="PS01124"/>
    </source>
</evidence>
<dbReference type="PROSITE" id="PS01124">
    <property type="entry name" value="HTH_ARAC_FAMILY_2"/>
    <property type="match status" value="1"/>
</dbReference>
<gene>
    <name evidence="7" type="ORF">EGM181_14335</name>
    <name evidence="5" type="ORF">HWH42_02695</name>
    <name evidence="6" type="ORF">QRX88_00795</name>
</gene>
<evidence type="ECO:0000313" key="8">
    <source>
        <dbReference type="Proteomes" id="UP000516696"/>
    </source>
</evidence>
<protein>
    <submittedName>
        <fullName evidence="6">AraC family transcriptional regulator</fullName>
    </submittedName>
</protein>
<reference evidence="7 8" key="1">
    <citation type="submission" date="2020-03" db="EMBL/GenBank/DDBJ databases">
        <title>Characterization of ganglioside-mimicking enterococci.</title>
        <authorList>
            <person name="Patry R.T."/>
            <person name="Nothaft H."/>
            <person name="Bridger R."/>
            <person name="Shajahan A."/>
            <person name="Huynh S."/>
            <person name="Sanchez S."/>
            <person name="Azadi P."/>
            <person name="Cooper K."/>
            <person name="Miller W.G."/>
            <person name="Parker C.T."/>
            <person name="Wells L."/>
            <person name="Szymanski C.M."/>
        </authorList>
    </citation>
    <scope>NUCLEOTIDE SEQUENCE [LARGE SCALE GENOMIC DNA]</scope>
    <source>
        <strain evidence="7 8">EGM181</strain>
    </source>
</reference>
<dbReference type="EMBL" id="CP050485">
    <property type="protein sequence ID" value="QOG28349.1"/>
    <property type="molecule type" value="Genomic_DNA"/>
</dbReference>
<dbReference type="Proteomes" id="UP001241571">
    <property type="component" value="Unassembled WGS sequence"/>
</dbReference>
<feature type="domain" description="HTH araC/xylS-type" evidence="4">
    <location>
        <begin position="185"/>
        <end position="282"/>
    </location>
</feature>
<keyword evidence="1" id="KW-0805">Transcription regulation</keyword>
<organism evidence="6 10">
    <name type="scientific">Enterococcus gallinarum</name>
    <dbReference type="NCBI Taxonomy" id="1353"/>
    <lineage>
        <taxon>Bacteria</taxon>
        <taxon>Bacillati</taxon>
        <taxon>Bacillota</taxon>
        <taxon>Bacilli</taxon>
        <taxon>Lactobacillales</taxon>
        <taxon>Enterococcaceae</taxon>
        <taxon>Enterococcus</taxon>
    </lineage>
</organism>
<dbReference type="EMBL" id="JABXJK010000009">
    <property type="protein sequence ID" value="MBA0971516.1"/>
    <property type="molecule type" value="Genomic_DNA"/>
</dbReference>
<dbReference type="Pfam" id="PF02311">
    <property type="entry name" value="AraC_binding"/>
    <property type="match status" value="1"/>
</dbReference>
<dbReference type="Proteomes" id="UP000516696">
    <property type="component" value="Chromosome"/>
</dbReference>
<evidence type="ECO:0000256" key="1">
    <source>
        <dbReference type="ARBA" id="ARBA00023015"/>
    </source>
</evidence>
<dbReference type="PROSITE" id="PS00041">
    <property type="entry name" value="HTH_ARAC_FAMILY_1"/>
    <property type="match status" value="1"/>
</dbReference>
<keyword evidence="3" id="KW-0804">Transcription</keyword>
<proteinExistence type="predicted"/>
<evidence type="ECO:0000313" key="9">
    <source>
        <dbReference type="Proteomes" id="UP000571857"/>
    </source>
</evidence>
<dbReference type="Proteomes" id="UP000571857">
    <property type="component" value="Unassembled WGS sequence"/>
</dbReference>
<reference evidence="5 9" key="2">
    <citation type="submission" date="2020-06" db="EMBL/GenBank/DDBJ databases">
        <title>Crossreactivity between MHC class I-restricted antigens from cancer cells and an enterococcal bacteriophage.</title>
        <authorList>
            <person name="Fluckiger A."/>
            <person name="Daillere R."/>
            <person name="Sassi M."/>
            <person name="Cattoir V."/>
            <person name="Kroemer G."/>
            <person name="Zitvogel L."/>
        </authorList>
    </citation>
    <scope>NUCLEOTIDE SEQUENCE [LARGE SCALE GENOMIC DNA]</scope>
    <source>
        <strain evidence="5 9">EG4</strain>
    </source>
</reference>
<dbReference type="AlphaFoldDB" id="A0A2K3QXL8"/>
<evidence type="ECO:0000313" key="7">
    <source>
        <dbReference type="EMBL" id="QOG28349.1"/>
    </source>
</evidence>
<dbReference type="SUPFAM" id="SSF46689">
    <property type="entry name" value="Homeodomain-like"/>
    <property type="match status" value="2"/>
</dbReference>
<dbReference type="InterPro" id="IPR037923">
    <property type="entry name" value="HTH-like"/>
</dbReference>
<evidence type="ECO:0000313" key="10">
    <source>
        <dbReference type="Proteomes" id="UP001241571"/>
    </source>
</evidence>
<evidence type="ECO:0000256" key="2">
    <source>
        <dbReference type="ARBA" id="ARBA00023125"/>
    </source>
</evidence>
<dbReference type="Gene3D" id="1.10.10.60">
    <property type="entry name" value="Homeodomain-like"/>
    <property type="match status" value="2"/>
</dbReference>
<evidence type="ECO:0000256" key="3">
    <source>
        <dbReference type="ARBA" id="ARBA00023163"/>
    </source>
</evidence>
<dbReference type="InterPro" id="IPR018062">
    <property type="entry name" value="HTH_AraC-typ_CS"/>
</dbReference>
<keyword evidence="2" id="KW-0238">DNA-binding</keyword>
<dbReference type="GO" id="GO:0043565">
    <property type="term" value="F:sequence-specific DNA binding"/>
    <property type="evidence" value="ECO:0007669"/>
    <property type="project" value="InterPro"/>
</dbReference>
<dbReference type="PANTHER" id="PTHR43280">
    <property type="entry name" value="ARAC-FAMILY TRANSCRIPTIONAL REGULATOR"/>
    <property type="match status" value="1"/>
</dbReference>
<dbReference type="GO" id="GO:0003700">
    <property type="term" value="F:DNA-binding transcription factor activity"/>
    <property type="evidence" value="ECO:0007669"/>
    <property type="project" value="InterPro"/>
</dbReference>
<evidence type="ECO:0000313" key="6">
    <source>
        <dbReference type="EMBL" id="MDL4934248.1"/>
    </source>
</evidence>
<dbReference type="SUPFAM" id="SSF51215">
    <property type="entry name" value="Regulatory protein AraC"/>
    <property type="match status" value="1"/>
</dbReference>
<dbReference type="InterPro" id="IPR018060">
    <property type="entry name" value="HTH_AraC"/>
</dbReference>
<dbReference type="InterPro" id="IPR003313">
    <property type="entry name" value="AraC-bd"/>
</dbReference>
<dbReference type="EMBL" id="JASUBT010000001">
    <property type="protein sequence ID" value="MDL4934248.1"/>
    <property type="molecule type" value="Genomic_DNA"/>
</dbReference>